<protein>
    <submittedName>
        <fullName evidence="2">Uncharacterized protein</fullName>
    </submittedName>
</protein>
<gene>
    <name evidence="2" type="ORF">MFFC18_41110</name>
</gene>
<dbReference type="STRING" id="980251.GCA_001642875_00687"/>
<evidence type="ECO:0000313" key="2">
    <source>
        <dbReference type="EMBL" id="QEG24194.1"/>
    </source>
</evidence>
<accession>A0A5B9PD19</accession>
<dbReference type="KEGG" id="mff:MFFC18_41110"/>
<keyword evidence="1" id="KW-0472">Membrane</keyword>
<proteinExistence type="predicted"/>
<keyword evidence="3" id="KW-1185">Reference proteome</keyword>
<sequence length="116" mass="12661">MIKNEVSKPSVNLFPVLAMSMLTLLGVIAALVMLVGLHNKVPKADAAAPASIAVSEIGNIKLDKDMVRINLMKRTAGGKVDKLQEITIPLEKFAAGFQQQENFMEQMIEKGIITRQ</sequence>
<dbReference type="AlphaFoldDB" id="A0A5B9PD19"/>
<feature type="transmembrane region" description="Helical" evidence="1">
    <location>
        <begin position="12"/>
        <end position="35"/>
    </location>
</feature>
<evidence type="ECO:0000256" key="1">
    <source>
        <dbReference type="SAM" id="Phobius"/>
    </source>
</evidence>
<name>A0A5B9PD19_9BACT</name>
<keyword evidence="1" id="KW-0812">Transmembrane</keyword>
<dbReference type="RefSeq" id="WP_075083483.1">
    <property type="nucleotide sequence ID" value="NZ_CP042912.1"/>
</dbReference>
<reference evidence="2 3" key="1">
    <citation type="submission" date="2019-08" db="EMBL/GenBank/DDBJ databases">
        <title>Deep-cultivation of Planctomycetes and their phenomic and genomic characterization uncovers novel biology.</title>
        <authorList>
            <person name="Wiegand S."/>
            <person name="Jogler M."/>
            <person name="Boedeker C."/>
            <person name="Pinto D."/>
            <person name="Vollmers J."/>
            <person name="Rivas-Marin E."/>
            <person name="Kohn T."/>
            <person name="Peeters S.H."/>
            <person name="Heuer A."/>
            <person name="Rast P."/>
            <person name="Oberbeckmann S."/>
            <person name="Bunk B."/>
            <person name="Jeske O."/>
            <person name="Meyerdierks A."/>
            <person name="Storesund J.E."/>
            <person name="Kallscheuer N."/>
            <person name="Luecker S."/>
            <person name="Lage O.M."/>
            <person name="Pohl T."/>
            <person name="Merkel B.J."/>
            <person name="Hornburger P."/>
            <person name="Mueller R.-W."/>
            <person name="Bruemmer F."/>
            <person name="Labrenz M."/>
            <person name="Spormann A.M."/>
            <person name="Op den Camp H."/>
            <person name="Overmann J."/>
            <person name="Amann R."/>
            <person name="Jetten M.S.M."/>
            <person name="Mascher T."/>
            <person name="Medema M.H."/>
            <person name="Devos D.P."/>
            <person name="Kaster A.-K."/>
            <person name="Ovreas L."/>
            <person name="Rohde M."/>
            <person name="Galperin M.Y."/>
            <person name="Jogler C."/>
        </authorList>
    </citation>
    <scope>NUCLEOTIDE SEQUENCE [LARGE SCALE GENOMIC DNA]</scope>
    <source>
        <strain evidence="2 3">FC18</strain>
    </source>
</reference>
<keyword evidence="1" id="KW-1133">Transmembrane helix</keyword>
<dbReference type="Proteomes" id="UP000322214">
    <property type="component" value="Chromosome"/>
</dbReference>
<evidence type="ECO:0000313" key="3">
    <source>
        <dbReference type="Proteomes" id="UP000322214"/>
    </source>
</evidence>
<dbReference type="EMBL" id="CP042912">
    <property type="protein sequence ID" value="QEG24194.1"/>
    <property type="molecule type" value="Genomic_DNA"/>
</dbReference>
<organism evidence="2 3">
    <name type="scientific">Mariniblastus fucicola</name>
    <dbReference type="NCBI Taxonomy" id="980251"/>
    <lineage>
        <taxon>Bacteria</taxon>
        <taxon>Pseudomonadati</taxon>
        <taxon>Planctomycetota</taxon>
        <taxon>Planctomycetia</taxon>
        <taxon>Pirellulales</taxon>
        <taxon>Pirellulaceae</taxon>
        <taxon>Mariniblastus</taxon>
    </lineage>
</organism>